<keyword evidence="3" id="KW-1185">Reference proteome</keyword>
<dbReference type="AlphaFoldDB" id="A0A6P2CU37"/>
<accession>A0A6P2CU37</accession>
<evidence type="ECO:0000313" key="3">
    <source>
        <dbReference type="Proteomes" id="UP000464178"/>
    </source>
</evidence>
<proteinExistence type="predicted"/>
<organism evidence="2 3">
    <name type="scientific">Gemmata massiliana</name>
    <dbReference type="NCBI Taxonomy" id="1210884"/>
    <lineage>
        <taxon>Bacteria</taxon>
        <taxon>Pseudomonadati</taxon>
        <taxon>Planctomycetota</taxon>
        <taxon>Planctomycetia</taxon>
        <taxon>Gemmatales</taxon>
        <taxon>Gemmataceae</taxon>
        <taxon>Gemmata</taxon>
    </lineage>
</organism>
<dbReference type="KEGG" id="gms:SOIL9_58180"/>
<reference evidence="2 3" key="1">
    <citation type="submission" date="2019-05" db="EMBL/GenBank/DDBJ databases">
        <authorList>
            <consortium name="Science for Life Laboratories"/>
        </authorList>
    </citation>
    <scope>NUCLEOTIDE SEQUENCE [LARGE SCALE GENOMIC DNA]</scope>
    <source>
        <strain evidence="2">Soil9</strain>
    </source>
</reference>
<feature type="signal peptide" evidence="1">
    <location>
        <begin position="1"/>
        <end position="24"/>
    </location>
</feature>
<dbReference type="RefSeq" id="WP_162666834.1">
    <property type="nucleotide sequence ID" value="NZ_LR593886.1"/>
</dbReference>
<dbReference type="EMBL" id="LR593886">
    <property type="protein sequence ID" value="VTR91896.1"/>
    <property type="molecule type" value="Genomic_DNA"/>
</dbReference>
<name>A0A6P2CU37_9BACT</name>
<feature type="chain" id="PRO_5026873173" evidence="1">
    <location>
        <begin position="25"/>
        <end position="140"/>
    </location>
</feature>
<evidence type="ECO:0000313" key="2">
    <source>
        <dbReference type="EMBL" id="VTR91896.1"/>
    </source>
</evidence>
<sequence length="140" mass="14931">MFVSTIRGTFAALFVVLCATPGAAAPVPAERAKAEKEQAAVAAKLQGEWLGGPCDGRLTFRADGTYEWRGAGPVPNVSSGKWAIRGGAQSPVLVWKCAEADDEELIGKTVEMPLVRLDGAVLVLKCEGLPEPRHFERVKN</sequence>
<dbReference type="Proteomes" id="UP000464178">
    <property type="component" value="Chromosome"/>
</dbReference>
<gene>
    <name evidence="2" type="ORF">SOIL9_58180</name>
</gene>
<evidence type="ECO:0000256" key="1">
    <source>
        <dbReference type="SAM" id="SignalP"/>
    </source>
</evidence>
<keyword evidence="1" id="KW-0732">Signal</keyword>
<protein>
    <submittedName>
        <fullName evidence="2">Uncharacterized protein</fullName>
    </submittedName>
</protein>